<protein>
    <recommendedName>
        <fullName evidence="8">S1 motif domain-containing protein</fullName>
    </recommendedName>
</protein>
<name>A0A6A1LS92_9ASCO</name>
<dbReference type="InterPro" id="IPR024055">
    <property type="entry name" value="TIF2_asu_C"/>
</dbReference>
<dbReference type="InterPro" id="IPR024054">
    <property type="entry name" value="TIF2_asu_middle_sf"/>
</dbReference>
<evidence type="ECO:0000313" key="6">
    <source>
        <dbReference type="EMBL" id="KAA8896479.1"/>
    </source>
</evidence>
<dbReference type="OrthoDB" id="1685042at2759"/>
<keyword evidence="7" id="KW-1185">Reference proteome</keyword>
<dbReference type="Gene3D" id="2.40.50.140">
    <property type="entry name" value="Nucleic acid-binding proteins"/>
    <property type="match status" value="1"/>
</dbReference>
<organism evidence="6 7">
    <name type="scientific">Trichomonascus ciferrii</name>
    <dbReference type="NCBI Taxonomy" id="44093"/>
    <lineage>
        <taxon>Eukaryota</taxon>
        <taxon>Fungi</taxon>
        <taxon>Dikarya</taxon>
        <taxon>Ascomycota</taxon>
        <taxon>Saccharomycotina</taxon>
        <taxon>Dipodascomycetes</taxon>
        <taxon>Dipodascales</taxon>
        <taxon>Trichomonascaceae</taxon>
        <taxon>Trichomonascus</taxon>
        <taxon>Trichomonascus ciferrii complex</taxon>
    </lineage>
</organism>
<evidence type="ECO:0000256" key="1">
    <source>
        <dbReference type="ARBA" id="ARBA00007223"/>
    </source>
</evidence>
<dbReference type="PANTHER" id="PTHR10602">
    <property type="entry name" value="EUKARYOTIC TRANSLATION INITIATION FACTOR 2 SUBUNIT 1"/>
    <property type="match status" value="1"/>
</dbReference>
<dbReference type="Gene3D" id="1.10.150.190">
    <property type="entry name" value="Translation initiation factor 2, subunit 1, domain 2"/>
    <property type="match status" value="1"/>
</dbReference>
<evidence type="ECO:0000313" key="7">
    <source>
        <dbReference type="Proteomes" id="UP000761534"/>
    </source>
</evidence>
<dbReference type="GO" id="GO:0043022">
    <property type="term" value="F:ribosome binding"/>
    <property type="evidence" value="ECO:0007669"/>
    <property type="project" value="TreeGrafter"/>
</dbReference>
<keyword evidence="3" id="KW-0694">RNA-binding</keyword>
<dbReference type="VEuPathDB" id="FungiDB:TRICI_006884"/>
<dbReference type="AlphaFoldDB" id="A0A6A1LS92"/>
<dbReference type="InterPro" id="IPR012340">
    <property type="entry name" value="NA-bd_OB-fold"/>
</dbReference>
<evidence type="ECO:0000256" key="5">
    <source>
        <dbReference type="SAM" id="MobiDB-lite"/>
    </source>
</evidence>
<evidence type="ECO:0000256" key="4">
    <source>
        <dbReference type="ARBA" id="ARBA00022917"/>
    </source>
</evidence>
<accession>A0A6A1LS92</accession>
<keyword evidence="2" id="KW-0396">Initiation factor</keyword>
<dbReference type="SUPFAM" id="SSF116742">
    <property type="entry name" value="eIF2alpha middle domain-like"/>
    <property type="match status" value="1"/>
</dbReference>
<dbReference type="GO" id="GO:0003743">
    <property type="term" value="F:translation initiation factor activity"/>
    <property type="evidence" value="ECO:0007669"/>
    <property type="project" value="UniProtKB-KW"/>
</dbReference>
<evidence type="ECO:0008006" key="8">
    <source>
        <dbReference type="Google" id="ProtNLM"/>
    </source>
</evidence>
<evidence type="ECO:0000256" key="2">
    <source>
        <dbReference type="ARBA" id="ARBA00022540"/>
    </source>
</evidence>
<dbReference type="GO" id="GO:0005850">
    <property type="term" value="C:eukaryotic translation initiation factor 2 complex"/>
    <property type="evidence" value="ECO:0007669"/>
    <property type="project" value="TreeGrafter"/>
</dbReference>
<dbReference type="EMBL" id="SWFS01000579">
    <property type="protein sequence ID" value="KAA8896479.1"/>
    <property type="molecule type" value="Genomic_DNA"/>
</dbReference>
<keyword evidence="4" id="KW-0648">Protein biosynthesis</keyword>
<feature type="region of interest" description="Disordered" evidence="5">
    <location>
        <begin position="36"/>
        <end position="86"/>
    </location>
</feature>
<dbReference type="Gene3D" id="3.30.70.1130">
    <property type="entry name" value="EIF_2_alpha"/>
    <property type="match status" value="1"/>
</dbReference>
<dbReference type="PANTHER" id="PTHR10602:SF0">
    <property type="entry name" value="EUKARYOTIC TRANSLATION INITIATION FACTOR 2 SUBUNIT 1"/>
    <property type="match status" value="1"/>
</dbReference>
<comment type="caution">
    <text evidence="6">The sequence shown here is derived from an EMBL/GenBank/DDBJ whole genome shotgun (WGS) entry which is preliminary data.</text>
</comment>
<dbReference type="Pfam" id="PF07541">
    <property type="entry name" value="EIF_2_alpha"/>
    <property type="match status" value="1"/>
</dbReference>
<feature type="compositionally biased region" description="Low complexity" evidence="5">
    <location>
        <begin position="55"/>
        <end position="76"/>
    </location>
</feature>
<evidence type="ECO:0000256" key="3">
    <source>
        <dbReference type="ARBA" id="ARBA00022884"/>
    </source>
</evidence>
<gene>
    <name evidence="6" type="ORF">TRICI_006884</name>
</gene>
<dbReference type="InterPro" id="IPR011488">
    <property type="entry name" value="TIF_2_asu"/>
</dbReference>
<proteinExistence type="inferred from homology"/>
<dbReference type="GO" id="GO:0033290">
    <property type="term" value="C:eukaryotic 48S preinitiation complex"/>
    <property type="evidence" value="ECO:0007669"/>
    <property type="project" value="TreeGrafter"/>
</dbReference>
<dbReference type="SUPFAM" id="SSF110993">
    <property type="entry name" value="eIF-2-alpha, C-terminal domain"/>
    <property type="match status" value="1"/>
</dbReference>
<comment type="similarity">
    <text evidence="1">Belongs to the eIF-2-alpha family.</text>
</comment>
<dbReference type="FunFam" id="1.10.150.190:FF:000002">
    <property type="entry name" value="Translation initiation factor 2, alpha subunit"/>
    <property type="match status" value="1"/>
</dbReference>
<dbReference type="FunFam" id="3.30.70.1130:FF:000001">
    <property type="entry name" value="Eukaryotic translation initiation factor 2 subunit 1"/>
    <property type="match status" value="1"/>
</dbReference>
<sequence>MSEVNTSSCRFYENKYPEVDDLVVVNVKEIADMGAYGELLPEPSLEPTKTNSHPSRNSSRSAATRSSSSSESTKTKVSPHHLIPSNCFPSIPLPALQTTKTTQHRPNDSRVQTSRLKQKALLCFAERYGRTTITKLVSNIFLFTEKEAESVLALHKVWAPYNFAKDSPNDLKGSKAVSTASYRAHTIIPDPIDRLLFFFRISVMLFYRGIQTTNTGSIGRLLFIFSGKRSKTMVIPRGSSLDPTLGEADPGGLGACPQKTDLLMGLWGRAPRRRVWGVLGGGLMKKKRANREDVGYIDLSKRRVSPEDAIKCEERFNKSKSVHSILRHVAEKHKVELESLYEKIGWPLSRKYGHAYDGFKLAITNPESAFEGIEFPSSAIHDDLVVQISRKLTPNPTKVRADIEVTCFGYEGVNAVKAALRAGEELHTEAVPVKAKLVAAPLFVLTSVSLDKNGAIESLTKAIERIRSTIAEHGGTVNVKMEPKAVTATDDAELAKLMESGADLIARDGDDDENDSDEEED</sequence>
<dbReference type="GO" id="GO:0003723">
    <property type="term" value="F:RNA binding"/>
    <property type="evidence" value="ECO:0007669"/>
    <property type="project" value="UniProtKB-KW"/>
</dbReference>
<reference evidence="6" key="1">
    <citation type="journal article" date="2019" name="G3 (Bethesda)">
        <title>Genome Assemblies of Two Rare Opportunistic Yeast Pathogens: Diutina rugosa (syn. Candida rugosa) and Trichomonascus ciferrii (syn. Candida ciferrii).</title>
        <authorList>
            <person name="Mixao V."/>
            <person name="Saus E."/>
            <person name="Hansen A.P."/>
            <person name="Lass-Florl C."/>
            <person name="Gabaldon T."/>
        </authorList>
    </citation>
    <scope>NUCLEOTIDE SEQUENCE</scope>
    <source>
        <strain evidence="6">CBS 4856</strain>
    </source>
</reference>
<dbReference type="Proteomes" id="UP000761534">
    <property type="component" value="Unassembled WGS sequence"/>
</dbReference>